<evidence type="ECO:0000256" key="3">
    <source>
        <dbReference type="ARBA" id="ARBA00022516"/>
    </source>
</evidence>
<evidence type="ECO:0000256" key="7">
    <source>
        <dbReference type="ARBA" id="ARBA00022989"/>
    </source>
</evidence>
<evidence type="ECO:0000256" key="10">
    <source>
        <dbReference type="ARBA" id="ARBA00023315"/>
    </source>
</evidence>
<evidence type="ECO:0000256" key="6">
    <source>
        <dbReference type="ARBA" id="ARBA00022824"/>
    </source>
</evidence>
<evidence type="ECO:0000313" key="13">
    <source>
        <dbReference type="Proteomes" id="UP001046870"/>
    </source>
</evidence>
<comment type="subcellular location">
    <subcellularLocation>
        <location evidence="1 11">Endoplasmic reticulum membrane</location>
        <topology evidence="1 11">Multi-pass membrane protein</topology>
    </subcellularLocation>
</comment>
<dbReference type="PROSITE" id="PS51257">
    <property type="entry name" value="PROKAR_LIPOPROTEIN"/>
    <property type="match status" value="1"/>
</dbReference>
<keyword evidence="4 11" id="KW-0808">Transferase</keyword>
<dbReference type="Pfam" id="PF03982">
    <property type="entry name" value="DAGAT"/>
    <property type="match status" value="1"/>
</dbReference>
<keyword evidence="3" id="KW-0444">Lipid biosynthesis</keyword>
<dbReference type="PANTHER" id="PTHR12317">
    <property type="entry name" value="DIACYLGLYCEROL O-ACYLTRANSFERASE"/>
    <property type="match status" value="1"/>
</dbReference>
<sequence length="326" mass="36879">MVQEKTPWKEFLEKLSVLQWVLTFLLMGVSCVLLMVYLMFTSLWLLPTVYMVWMVMDWDTPERGGRRNEWVRNWTVWQHFREYFPVKLVKTAELNPKKNYILGSHPHGIMCAGAFSCFSTECSGFSQTFPGMRPCLAILAGLFRLPLYRDYLMSAGMCPVSKPSLEFLLSKNGSGNAVVIVIGGAAESLSSSPGVNTVVMKQRKGFVRLALEYGADLVPVYSFGENELFRQVVFEEGSVMRALQTAFKKVMGFAPCLFIGQSWGLVPYRTPITTVVGRPISVPQIFSPSEEVVDHYHGLYMEALTQLFHEHKTHCGLSDSHQLHII</sequence>
<dbReference type="GO" id="GO:0005789">
    <property type="term" value="C:endoplasmic reticulum membrane"/>
    <property type="evidence" value="ECO:0007669"/>
    <property type="project" value="UniProtKB-SubCell"/>
</dbReference>
<gene>
    <name evidence="12" type="ORF">MATL_G00045040</name>
</gene>
<keyword evidence="7 11" id="KW-1133">Transmembrane helix</keyword>
<name>A0A9D3TBD1_MEGAT</name>
<dbReference type="PANTHER" id="PTHR12317:SF19">
    <property type="entry name" value="DIACYLGLYCEROL O-ACYLTRANSFERASE 2-LIKE PROTEIN 6"/>
    <property type="match status" value="1"/>
</dbReference>
<dbReference type="EMBL" id="JAFDVH010000003">
    <property type="protein sequence ID" value="KAG7484060.1"/>
    <property type="molecule type" value="Genomic_DNA"/>
</dbReference>
<evidence type="ECO:0000256" key="4">
    <source>
        <dbReference type="ARBA" id="ARBA00022679"/>
    </source>
</evidence>
<evidence type="ECO:0000256" key="1">
    <source>
        <dbReference type="ARBA" id="ARBA00004477"/>
    </source>
</evidence>
<dbReference type="SUPFAM" id="SSF69593">
    <property type="entry name" value="Glycerol-3-phosphate (1)-acyltransferase"/>
    <property type="match status" value="1"/>
</dbReference>
<reference evidence="12" key="1">
    <citation type="submission" date="2021-01" db="EMBL/GenBank/DDBJ databases">
        <authorList>
            <person name="Zahm M."/>
            <person name="Roques C."/>
            <person name="Cabau C."/>
            <person name="Klopp C."/>
            <person name="Donnadieu C."/>
            <person name="Jouanno E."/>
            <person name="Lampietro C."/>
            <person name="Louis A."/>
            <person name="Herpin A."/>
            <person name="Echchiki A."/>
            <person name="Berthelot C."/>
            <person name="Parey E."/>
            <person name="Roest-Crollius H."/>
            <person name="Braasch I."/>
            <person name="Postlethwait J."/>
            <person name="Bobe J."/>
            <person name="Montfort J."/>
            <person name="Bouchez O."/>
            <person name="Begum T."/>
            <person name="Mejri S."/>
            <person name="Adams A."/>
            <person name="Chen W.-J."/>
            <person name="Guiguen Y."/>
        </authorList>
    </citation>
    <scope>NUCLEOTIDE SEQUENCE</scope>
    <source>
        <strain evidence="12">YG-15Mar2019-1</strain>
        <tissue evidence="12">Brain</tissue>
    </source>
</reference>
<dbReference type="OrthoDB" id="264532at2759"/>
<proteinExistence type="inferred from homology"/>
<evidence type="ECO:0000256" key="9">
    <source>
        <dbReference type="ARBA" id="ARBA00023136"/>
    </source>
</evidence>
<keyword evidence="6 11" id="KW-0256">Endoplasmic reticulum</keyword>
<comment type="similarity">
    <text evidence="2 11">Belongs to the diacylglycerol acyltransferase family.</text>
</comment>
<dbReference type="GO" id="GO:0019432">
    <property type="term" value="P:triglyceride biosynthetic process"/>
    <property type="evidence" value="ECO:0007669"/>
    <property type="project" value="TreeGrafter"/>
</dbReference>
<evidence type="ECO:0000256" key="2">
    <source>
        <dbReference type="ARBA" id="ARBA00005420"/>
    </source>
</evidence>
<keyword evidence="8" id="KW-0443">Lipid metabolism</keyword>
<comment type="caution">
    <text evidence="11">Lacks conserved residue(s) required for the propagation of feature annotation.</text>
</comment>
<accession>A0A9D3TBD1</accession>
<dbReference type="CDD" id="cd07987">
    <property type="entry name" value="LPLAT_MGAT-like"/>
    <property type="match status" value="1"/>
</dbReference>
<comment type="caution">
    <text evidence="12">The sequence shown here is derived from an EMBL/GenBank/DDBJ whole genome shotgun (WGS) entry which is preliminary data.</text>
</comment>
<organism evidence="12 13">
    <name type="scientific">Megalops atlanticus</name>
    <name type="common">Tarpon</name>
    <name type="synonym">Clupea gigantea</name>
    <dbReference type="NCBI Taxonomy" id="7932"/>
    <lineage>
        <taxon>Eukaryota</taxon>
        <taxon>Metazoa</taxon>
        <taxon>Chordata</taxon>
        <taxon>Craniata</taxon>
        <taxon>Vertebrata</taxon>
        <taxon>Euteleostomi</taxon>
        <taxon>Actinopterygii</taxon>
        <taxon>Neopterygii</taxon>
        <taxon>Teleostei</taxon>
        <taxon>Elopiformes</taxon>
        <taxon>Megalopidae</taxon>
        <taxon>Megalops</taxon>
    </lineage>
</organism>
<dbReference type="EC" id="2.3.1.-" evidence="11"/>
<dbReference type="GO" id="GO:0004144">
    <property type="term" value="F:diacylglycerol O-acyltransferase activity"/>
    <property type="evidence" value="ECO:0007669"/>
    <property type="project" value="TreeGrafter"/>
</dbReference>
<keyword evidence="9 11" id="KW-0472">Membrane</keyword>
<evidence type="ECO:0000256" key="5">
    <source>
        <dbReference type="ARBA" id="ARBA00022692"/>
    </source>
</evidence>
<evidence type="ECO:0000256" key="8">
    <source>
        <dbReference type="ARBA" id="ARBA00023098"/>
    </source>
</evidence>
<evidence type="ECO:0000256" key="11">
    <source>
        <dbReference type="RuleBase" id="RU367023"/>
    </source>
</evidence>
<dbReference type="AlphaFoldDB" id="A0A9D3TBD1"/>
<keyword evidence="10" id="KW-0012">Acyltransferase</keyword>
<keyword evidence="5 11" id="KW-0812">Transmembrane</keyword>
<evidence type="ECO:0000313" key="12">
    <source>
        <dbReference type="EMBL" id="KAG7484060.1"/>
    </source>
</evidence>
<dbReference type="InterPro" id="IPR007130">
    <property type="entry name" value="DAGAT"/>
</dbReference>
<keyword evidence="13" id="KW-1185">Reference proteome</keyword>
<feature type="transmembrane region" description="Helical" evidence="11">
    <location>
        <begin position="20"/>
        <end position="46"/>
    </location>
</feature>
<dbReference type="Proteomes" id="UP001046870">
    <property type="component" value="Chromosome 3"/>
</dbReference>
<protein>
    <recommendedName>
        <fullName evidence="11">Acyltransferase</fullName>
        <ecNumber evidence="11">2.3.1.-</ecNumber>
    </recommendedName>
</protein>